<dbReference type="InterPro" id="IPR011989">
    <property type="entry name" value="ARM-like"/>
</dbReference>
<evidence type="ECO:0000313" key="1">
    <source>
        <dbReference type="EMBL" id="MXO98787.1"/>
    </source>
</evidence>
<dbReference type="RefSeq" id="WP_161390389.1">
    <property type="nucleotide sequence ID" value="NZ_JBHSCP010000001.1"/>
</dbReference>
<comment type="caution">
    <text evidence="1">The sequence shown here is derived from an EMBL/GenBank/DDBJ whole genome shotgun (WGS) entry which is preliminary data.</text>
</comment>
<accession>A0A6I4TVI0</accession>
<keyword evidence="1" id="KW-0456">Lyase</keyword>
<dbReference type="EMBL" id="WTYJ01000001">
    <property type="protein sequence ID" value="MXO98787.1"/>
    <property type="molecule type" value="Genomic_DNA"/>
</dbReference>
<dbReference type="InterPro" id="IPR016024">
    <property type="entry name" value="ARM-type_fold"/>
</dbReference>
<name>A0A6I4TVI0_9SPHN</name>
<gene>
    <name evidence="1" type="ORF">GRI97_07290</name>
</gene>
<dbReference type="Pfam" id="PF13646">
    <property type="entry name" value="HEAT_2"/>
    <property type="match status" value="1"/>
</dbReference>
<dbReference type="SUPFAM" id="SSF48371">
    <property type="entry name" value="ARM repeat"/>
    <property type="match status" value="1"/>
</dbReference>
<reference evidence="1 2" key="1">
    <citation type="submission" date="2019-12" db="EMBL/GenBank/DDBJ databases">
        <title>Genomic-based taxomic classification of the family Erythrobacteraceae.</title>
        <authorList>
            <person name="Xu L."/>
        </authorList>
    </citation>
    <scope>NUCLEOTIDE SEQUENCE [LARGE SCALE GENOMIC DNA]</scope>
    <source>
        <strain evidence="1 2">S36</strain>
    </source>
</reference>
<dbReference type="OrthoDB" id="7193445at2"/>
<dbReference type="AlphaFoldDB" id="A0A6I4TVI0"/>
<protein>
    <submittedName>
        <fullName evidence="1">Lyase</fullName>
    </submittedName>
</protein>
<organism evidence="1 2">
    <name type="scientific">Croceibacterium xixiisoli</name>
    <dbReference type="NCBI Taxonomy" id="1476466"/>
    <lineage>
        <taxon>Bacteria</taxon>
        <taxon>Pseudomonadati</taxon>
        <taxon>Pseudomonadota</taxon>
        <taxon>Alphaproteobacteria</taxon>
        <taxon>Sphingomonadales</taxon>
        <taxon>Erythrobacteraceae</taxon>
        <taxon>Croceibacterium</taxon>
    </lineage>
</organism>
<dbReference type="Proteomes" id="UP000469430">
    <property type="component" value="Unassembled WGS sequence"/>
</dbReference>
<evidence type="ECO:0000313" key="2">
    <source>
        <dbReference type="Proteomes" id="UP000469430"/>
    </source>
</evidence>
<proteinExistence type="predicted"/>
<sequence length="160" mass="17431">MTDRYLPTSPFLLDAIAEKVILFDDPAAEENLRLLMFLTGDQDAINREWAIYLLAEDQIDTPAVRDILQRAAGDSDEAVRAEAILGLAQRDTSIALPLVVGELRADDPLPSVIEAAELCGLPQLTVTQLGQPACQPETGIPLDQLYTIPPQPPQMRSARG</sequence>
<keyword evidence="2" id="KW-1185">Reference proteome</keyword>
<dbReference type="Gene3D" id="1.25.10.10">
    <property type="entry name" value="Leucine-rich Repeat Variant"/>
    <property type="match status" value="1"/>
</dbReference>
<dbReference type="GO" id="GO:0016829">
    <property type="term" value="F:lyase activity"/>
    <property type="evidence" value="ECO:0007669"/>
    <property type="project" value="UniProtKB-KW"/>
</dbReference>